<dbReference type="InterPro" id="IPR023298">
    <property type="entry name" value="ATPase_P-typ_TM_dom_sf"/>
</dbReference>
<dbReference type="EMBL" id="CP000254">
    <property type="protein sequence ID" value="ABD40732.1"/>
    <property type="molecule type" value="Genomic_DNA"/>
</dbReference>
<dbReference type="Gene3D" id="3.40.1110.10">
    <property type="entry name" value="Calcium-transporting ATPase, cytoplasmic domain N"/>
    <property type="match status" value="1"/>
</dbReference>
<dbReference type="Pfam" id="PF00122">
    <property type="entry name" value="E1-E2_ATPase"/>
    <property type="match status" value="1"/>
</dbReference>
<evidence type="ECO:0000256" key="10">
    <source>
        <dbReference type="ARBA" id="ARBA00022741"/>
    </source>
</evidence>
<dbReference type="SUPFAM" id="SSF55008">
    <property type="entry name" value="HMA, heavy metal-associated domain"/>
    <property type="match status" value="2"/>
</dbReference>
<feature type="transmembrane region" description="Helical" evidence="19">
    <location>
        <begin position="748"/>
        <end position="770"/>
    </location>
</feature>
<dbReference type="SMART" id="SM00746">
    <property type="entry name" value="TRASH"/>
    <property type="match status" value="1"/>
</dbReference>
<keyword evidence="17" id="KW-0406">Ion transport</keyword>
<dbReference type="SFLD" id="SFLDG00002">
    <property type="entry name" value="C1.7:_P-type_atpase_like"/>
    <property type="match status" value="1"/>
</dbReference>
<keyword evidence="16" id="KW-0186">Copper</keyword>
<dbReference type="GO" id="GO:0140581">
    <property type="term" value="F:P-type monovalent copper transporter activity"/>
    <property type="evidence" value="ECO:0007669"/>
    <property type="project" value="UniProtKB-EC"/>
</dbReference>
<feature type="transmembrane region" description="Helical" evidence="19">
    <location>
        <begin position="163"/>
        <end position="183"/>
    </location>
</feature>
<keyword evidence="14" id="KW-1278">Translocase</keyword>
<dbReference type="SFLD" id="SFLDF00027">
    <property type="entry name" value="p-type_atpase"/>
    <property type="match status" value="1"/>
</dbReference>
<evidence type="ECO:0000256" key="19">
    <source>
        <dbReference type="SAM" id="Phobius"/>
    </source>
</evidence>
<evidence type="ECO:0000256" key="15">
    <source>
        <dbReference type="ARBA" id="ARBA00022989"/>
    </source>
</evidence>
<dbReference type="Gene3D" id="3.30.70.100">
    <property type="match status" value="2"/>
</dbReference>
<dbReference type="Pfam" id="PF00403">
    <property type="entry name" value="HMA"/>
    <property type="match status" value="2"/>
</dbReference>
<name>Q2FQU9_METHJ</name>
<dbReference type="InterPro" id="IPR012348">
    <property type="entry name" value="RNR-like"/>
</dbReference>
<evidence type="ECO:0000256" key="2">
    <source>
        <dbReference type="ARBA" id="ARBA00006024"/>
    </source>
</evidence>
<dbReference type="GO" id="GO:0055070">
    <property type="term" value="P:copper ion homeostasis"/>
    <property type="evidence" value="ECO:0007669"/>
    <property type="project" value="TreeGrafter"/>
</dbReference>
<dbReference type="GeneID" id="3923626"/>
<dbReference type="SUPFAM" id="SSF81665">
    <property type="entry name" value="Calcium ATPase, transmembrane domain M"/>
    <property type="match status" value="1"/>
</dbReference>
<dbReference type="InterPro" id="IPR027256">
    <property type="entry name" value="P-typ_ATPase_IB"/>
</dbReference>
<feature type="transmembrane region" description="Helical" evidence="19">
    <location>
        <begin position="226"/>
        <end position="247"/>
    </location>
</feature>
<dbReference type="InterPro" id="IPR006122">
    <property type="entry name" value="HMA_Cu_ion-bd"/>
</dbReference>
<evidence type="ECO:0000256" key="6">
    <source>
        <dbReference type="ARBA" id="ARBA00022553"/>
    </source>
</evidence>
<evidence type="ECO:0000256" key="17">
    <source>
        <dbReference type="ARBA" id="ARBA00023065"/>
    </source>
</evidence>
<dbReference type="STRING" id="323259.Mhun_0982"/>
<keyword evidence="5" id="KW-1003">Cell membrane</keyword>
<proteinExistence type="inferred from homology"/>
<dbReference type="InterPro" id="IPR001757">
    <property type="entry name" value="P_typ_ATPase"/>
</dbReference>
<dbReference type="InParanoid" id="Q2FQU9"/>
<evidence type="ECO:0000256" key="3">
    <source>
        <dbReference type="ARBA" id="ARBA00012517"/>
    </source>
</evidence>
<dbReference type="Gene3D" id="3.40.50.1000">
    <property type="entry name" value="HAD superfamily/HAD-like"/>
    <property type="match status" value="1"/>
</dbReference>
<dbReference type="GO" id="GO:0005507">
    <property type="term" value="F:copper ion binding"/>
    <property type="evidence" value="ECO:0007669"/>
    <property type="project" value="InterPro"/>
</dbReference>
<dbReference type="FunFam" id="2.70.150.10:FF:000020">
    <property type="entry name" value="Copper-exporting P-type ATPase A"/>
    <property type="match status" value="1"/>
</dbReference>
<dbReference type="eggNOG" id="arCOG04508">
    <property type="taxonomic scope" value="Archaea"/>
</dbReference>
<dbReference type="CDD" id="cd02094">
    <property type="entry name" value="P-type_ATPase_Cu-like"/>
    <property type="match status" value="1"/>
</dbReference>
<evidence type="ECO:0000313" key="21">
    <source>
        <dbReference type="EMBL" id="ABD40732.1"/>
    </source>
</evidence>
<dbReference type="AlphaFoldDB" id="Q2FQU9"/>
<dbReference type="OrthoDB" id="8588at2157"/>
<evidence type="ECO:0000256" key="11">
    <source>
        <dbReference type="ARBA" id="ARBA00022796"/>
    </source>
</evidence>
<sequence length="861" mass="93215">MAEENKKEIELEISGMHCATCAVTVEKSLSSTPGVMESKVNLATGKARVLYDPSQVSVSDLTGAVEKSGFSVKFEKAVIKVGGMTCASCVQTVQKALQTLDGVISADVNLSNERAYITYNPSLVDIKKIRDVIDNAGYQFLGTDRDEIDESEKLLEIQLKKQFFKIIIGFSLSLVLMGMMYIPDHDMHLMSYVQFLITTPVLFWLGTPIFRAAFGALRNKTLNMDVMYAMGISVAYLASVLGTFSIILDMNMLFYETALMLTAFLSLGRYLEARAKGRTSSAITSLIGLQADSASVIRDGVEIDIPVQEVIPGDIIRMRPGGRIPVDGIVVSGSSYVDESMVTGEPLAVLREPGQEVIGGTLVTNGAFIYKATRVGSDTMLARIIRLVEEAQGSRPPVQRLADYAVTWFIPVVLLIAFLAFLYWYGIRGMDLRFSLQTLIAVLVVACPCALGLATPTAVTVGIGRGAELGILIRNGSVLEIADKITVALFDKTGTITKGKPVVTDVDSFIGNPRLLLSMAASLEILSDHPISSAILAKAHHEGIEPAEVTSFQNISGSGLSGTISGGVVRLGTRDFIVSEGISFVSNEEELVTRREREGKTTILISRDDQILGLISIADQVKPEAERAVRLLKEMGIRSGMVTGDNQITADAVASMVGITDIFARVLPEGKEDQVIQIQNNGNVVAFIGDGINDAPALARADTGIAIGSGTDIAIESADVVLVRDSLIHIPAALQLARKVMGRIRLNLFWAFAYNIVLIPLAAGILYPVITFRPEYGALAMAFSSVTVISLSLLLKQYTPPALMQEMKSGMYMNKEIDPICGMSVDPNTAQFKSTYEGKTYYFCNKGCKDTFDKNPEQYKK</sequence>
<dbReference type="NCBIfam" id="TIGR01494">
    <property type="entry name" value="ATPase_P-type"/>
    <property type="match status" value="1"/>
</dbReference>
<reference evidence="22" key="1">
    <citation type="journal article" date="2016" name="Stand. Genomic Sci.">
        <title>Complete genome sequence of Methanospirillum hungatei type strain JF1.</title>
        <authorList>
            <person name="Gunsalus R.P."/>
            <person name="Cook L.E."/>
            <person name="Crable B."/>
            <person name="Rohlin L."/>
            <person name="McDonald E."/>
            <person name="Mouttaki H."/>
            <person name="Sieber J.R."/>
            <person name="Poweleit N."/>
            <person name="Zhou H."/>
            <person name="Lapidus A.L."/>
            <person name="Daligault H.E."/>
            <person name="Land M."/>
            <person name="Gilna P."/>
            <person name="Ivanova N."/>
            <person name="Kyrpides N."/>
            <person name="Culley D.E."/>
            <person name="McInerney M.J."/>
        </authorList>
    </citation>
    <scope>NUCLEOTIDE SEQUENCE [LARGE SCALE GENOMIC DNA]</scope>
    <source>
        <strain evidence="22">ATCC 27890 / DSM 864 / NBRC 100397 / JF-1</strain>
    </source>
</reference>
<feature type="transmembrane region" description="Helical" evidence="19">
    <location>
        <begin position="405"/>
        <end position="427"/>
    </location>
</feature>
<dbReference type="PRINTS" id="PR00119">
    <property type="entry name" value="CATATPASE"/>
</dbReference>
<evidence type="ECO:0000256" key="7">
    <source>
        <dbReference type="ARBA" id="ARBA00022692"/>
    </source>
</evidence>
<evidence type="ECO:0000256" key="5">
    <source>
        <dbReference type="ARBA" id="ARBA00022475"/>
    </source>
</evidence>
<keyword evidence="8" id="KW-0479">Metal-binding</keyword>
<dbReference type="InterPro" id="IPR023214">
    <property type="entry name" value="HAD_sf"/>
</dbReference>
<dbReference type="InterPro" id="IPR008250">
    <property type="entry name" value="ATPase_P-typ_transduc_dom_A_sf"/>
</dbReference>
<dbReference type="InterPro" id="IPR036412">
    <property type="entry name" value="HAD-like_sf"/>
</dbReference>
<protein>
    <recommendedName>
        <fullName evidence="3">P-type Cu(+) transporter</fullName>
        <ecNumber evidence="3">7.2.2.8</ecNumber>
    </recommendedName>
</protein>
<dbReference type="InterPro" id="IPR006121">
    <property type="entry name" value="HMA_dom"/>
</dbReference>
<keyword evidence="7 19" id="KW-0812">Transmembrane</keyword>
<evidence type="ECO:0000256" key="9">
    <source>
        <dbReference type="ARBA" id="ARBA00022737"/>
    </source>
</evidence>
<keyword evidence="11" id="KW-0187">Copper transport</keyword>
<dbReference type="EnsemblBacteria" id="ABD40732">
    <property type="protein sequence ID" value="ABD40732"/>
    <property type="gene ID" value="Mhun_0982"/>
</dbReference>
<feature type="domain" description="HMA" evidence="20">
    <location>
        <begin position="7"/>
        <end position="73"/>
    </location>
</feature>
<dbReference type="Pfam" id="PF00702">
    <property type="entry name" value="Hydrolase"/>
    <property type="match status" value="1"/>
</dbReference>
<dbReference type="GO" id="GO:0016887">
    <property type="term" value="F:ATP hydrolysis activity"/>
    <property type="evidence" value="ECO:0007669"/>
    <property type="project" value="InterPro"/>
</dbReference>
<evidence type="ECO:0000256" key="8">
    <source>
        <dbReference type="ARBA" id="ARBA00022723"/>
    </source>
</evidence>
<accession>Q2FQU9</accession>
<keyword evidence="15 19" id="KW-1133">Transmembrane helix</keyword>
<keyword evidence="22" id="KW-1185">Reference proteome</keyword>
<dbReference type="InterPro" id="IPR011017">
    <property type="entry name" value="TRASH_dom"/>
</dbReference>
<evidence type="ECO:0000256" key="1">
    <source>
        <dbReference type="ARBA" id="ARBA00004651"/>
    </source>
</evidence>
<keyword evidence="12" id="KW-0067">ATP-binding</keyword>
<dbReference type="Proteomes" id="UP000001941">
    <property type="component" value="Chromosome"/>
</dbReference>
<dbReference type="InterPro" id="IPR023299">
    <property type="entry name" value="ATPase_P-typ_cyto_dom_N"/>
</dbReference>
<evidence type="ECO:0000256" key="4">
    <source>
        <dbReference type="ARBA" id="ARBA00022448"/>
    </source>
</evidence>
<dbReference type="PROSITE" id="PS01047">
    <property type="entry name" value="HMA_1"/>
    <property type="match status" value="2"/>
</dbReference>
<keyword evidence="10" id="KW-0547">Nucleotide-binding</keyword>
<dbReference type="InterPro" id="IPR036163">
    <property type="entry name" value="HMA_dom_sf"/>
</dbReference>
<dbReference type="NCBIfam" id="TIGR00003">
    <property type="entry name" value="copper ion binding protein"/>
    <property type="match status" value="1"/>
</dbReference>
<dbReference type="InterPro" id="IPR007029">
    <property type="entry name" value="YHS_dom"/>
</dbReference>
<dbReference type="HOGENOM" id="CLU_001771_0_3_2"/>
<feature type="domain" description="HMA" evidence="20">
    <location>
        <begin position="75"/>
        <end position="141"/>
    </location>
</feature>
<dbReference type="RefSeq" id="WP_011448011.1">
    <property type="nucleotide sequence ID" value="NC_007796.1"/>
</dbReference>
<keyword evidence="9" id="KW-0677">Repeat</keyword>
<dbReference type="EC" id="7.2.2.8" evidence="3"/>
<feature type="transmembrane region" description="Helical" evidence="19">
    <location>
        <begin position="253"/>
        <end position="271"/>
    </location>
</feature>
<keyword evidence="13" id="KW-0460">Magnesium</keyword>
<feature type="transmembrane region" description="Helical" evidence="19">
    <location>
        <begin position="776"/>
        <end position="795"/>
    </location>
</feature>
<dbReference type="GO" id="GO:0043682">
    <property type="term" value="F:P-type divalent copper transporter activity"/>
    <property type="evidence" value="ECO:0007669"/>
    <property type="project" value="TreeGrafter"/>
</dbReference>
<dbReference type="PROSITE" id="PS00154">
    <property type="entry name" value="ATPASE_E1_E2"/>
    <property type="match status" value="1"/>
</dbReference>
<dbReference type="Pfam" id="PF04945">
    <property type="entry name" value="YHS"/>
    <property type="match status" value="1"/>
</dbReference>
<dbReference type="KEGG" id="mhu:Mhun_0982"/>
<evidence type="ECO:0000256" key="18">
    <source>
        <dbReference type="ARBA" id="ARBA00023136"/>
    </source>
</evidence>
<dbReference type="FunFam" id="3.30.70.100:FF:000005">
    <property type="entry name" value="Copper-exporting P-type ATPase A"/>
    <property type="match status" value="2"/>
</dbReference>
<dbReference type="NCBIfam" id="TIGR01511">
    <property type="entry name" value="ATPase-IB1_Cu"/>
    <property type="match status" value="1"/>
</dbReference>
<dbReference type="InterPro" id="IPR044492">
    <property type="entry name" value="P_typ_ATPase_HD_dom"/>
</dbReference>
<dbReference type="GO" id="GO:0016491">
    <property type="term" value="F:oxidoreductase activity"/>
    <property type="evidence" value="ECO:0007669"/>
    <property type="project" value="InterPro"/>
</dbReference>
<evidence type="ECO:0000259" key="20">
    <source>
        <dbReference type="PROSITE" id="PS50846"/>
    </source>
</evidence>
<dbReference type="PANTHER" id="PTHR43520">
    <property type="entry name" value="ATP7, ISOFORM B"/>
    <property type="match status" value="1"/>
</dbReference>
<dbReference type="eggNOG" id="arCOG01576">
    <property type="taxonomic scope" value="Archaea"/>
</dbReference>
<dbReference type="GO" id="GO:0005524">
    <property type="term" value="F:ATP binding"/>
    <property type="evidence" value="ECO:0007669"/>
    <property type="project" value="UniProtKB-KW"/>
</dbReference>
<comment type="subcellular location">
    <subcellularLocation>
        <location evidence="1">Cell membrane</location>
        <topology evidence="1">Multi-pass membrane protein</topology>
    </subcellularLocation>
</comment>
<gene>
    <name evidence="21" type="ordered locus">Mhun_0982</name>
</gene>
<dbReference type="PROSITE" id="PS50846">
    <property type="entry name" value="HMA_2"/>
    <property type="match status" value="2"/>
</dbReference>
<dbReference type="SUPFAM" id="SSF56784">
    <property type="entry name" value="HAD-like"/>
    <property type="match status" value="1"/>
</dbReference>
<dbReference type="InterPro" id="IPR059000">
    <property type="entry name" value="ATPase_P-type_domA"/>
</dbReference>
<feature type="transmembrane region" description="Helical" evidence="19">
    <location>
        <begin position="439"/>
        <end position="464"/>
    </location>
</feature>
<dbReference type="PANTHER" id="PTHR43520:SF8">
    <property type="entry name" value="P-TYPE CU(+) TRANSPORTER"/>
    <property type="match status" value="1"/>
</dbReference>
<dbReference type="eggNOG" id="arCOG02763">
    <property type="taxonomic scope" value="Archaea"/>
</dbReference>
<dbReference type="CDD" id="cd00371">
    <property type="entry name" value="HMA"/>
    <property type="match status" value="2"/>
</dbReference>
<dbReference type="InterPro" id="IPR009078">
    <property type="entry name" value="Ferritin-like_SF"/>
</dbReference>
<keyword evidence="18 19" id="KW-0472">Membrane</keyword>
<dbReference type="Gene3D" id="1.10.620.20">
    <property type="entry name" value="Ribonucleotide Reductase, subunit A"/>
    <property type="match status" value="1"/>
</dbReference>
<dbReference type="FunFam" id="3.40.50.1000:FF:000144">
    <property type="entry name" value="copper-transporting ATPase 1 isoform X2"/>
    <property type="match status" value="1"/>
</dbReference>
<dbReference type="InterPro" id="IPR017969">
    <property type="entry name" value="Heavy-metal-associated_CS"/>
</dbReference>
<feature type="transmembrane region" description="Helical" evidence="19">
    <location>
        <begin position="189"/>
        <end position="214"/>
    </location>
</feature>
<organism evidence="21 22">
    <name type="scientific">Methanospirillum hungatei JF-1 (strain ATCC 27890 / DSM 864 / NBRC 100397 / JF-1)</name>
    <dbReference type="NCBI Taxonomy" id="323259"/>
    <lineage>
        <taxon>Archaea</taxon>
        <taxon>Methanobacteriati</taxon>
        <taxon>Methanobacteriota</taxon>
        <taxon>Stenosarchaea group</taxon>
        <taxon>Methanomicrobia</taxon>
        <taxon>Methanomicrobiales</taxon>
        <taxon>Methanospirillaceae</taxon>
        <taxon>Methanospirillum</taxon>
    </lineage>
</organism>
<evidence type="ECO:0000256" key="12">
    <source>
        <dbReference type="ARBA" id="ARBA00022840"/>
    </source>
</evidence>
<dbReference type="GO" id="GO:0005886">
    <property type="term" value="C:plasma membrane"/>
    <property type="evidence" value="ECO:0007669"/>
    <property type="project" value="UniProtKB-SubCell"/>
</dbReference>
<keyword evidence="4" id="KW-0813">Transport</keyword>
<dbReference type="SUPFAM" id="SSF47240">
    <property type="entry name" value="Ferritin-like"/>
    <property type="match status" value="1"/>
</dbReference>
<dbReference type="InterPro" id="IPR018303">
    <property type="entry name" value="ATPase_P-typ_P_site"/>
</dbReference>
<comment type="similarity">
    <text evidence="2">Belongs to the cation transport ATPase (P-type) (TC 3.A.3) family. Type IB subfamily.</text>
</comment>
<dbReference type="SFLD" id="SFLDS00003">
    <property type="entry name" value="Haloacid_Dehalogenase"/>
    <property type="match status" value="1"/>
</dbReference>
<evidence type="ECO:0000256" key="16">
    <source>
        <dbReference type="ARBA" id="ARBA00023008"/>
    </source>
</evidence>
<evidence type="ECO:0000256" key="14">
    <source>
        <dbReference type="ARBA" id="ARBA00022967"/>
    </source>
</evidence>
<evidence type="ECO:0000313" key="22">
    <source>
        <dbReference type="Proteomes" id="UP000001941"/>
    </source>
</evidence>
<keyword evidence="6" id="KW-0597">Phosphoprotein</keyword>
<dbReference type="NCBIfam" id="TIGR01525">
    <property type="entry name" value="ATPase-IB_hvy"/>
    <property type="match status" value="1"/>
</dbReference>
<evidence type="ECO:0000256" key="13">
    <source>
        <dbReference type="ARBA" id="ARBA00022842"/>
    </source>
</evidence>
<dbReference type="SUPFAM" id="SSF81653">
    <property type="entry name" value="Calcium ATPase, transduction domain A"/>
    <property type="match status" value="1"/>
</dbReference>
<dbReference type="Gene3D" id="2.70.150.10">
    <property type="entry name" value="Calcium-transporting ATPase, cytoplasmic transduction domain A"/>
    <property type="match status" value="1"/>
</dbReference>